<dbReference type="GO" id="GO:0016787">
    <property type="term" value="F:hydrolase activity"/>
    <property type="evidence" value="ECO:0007669"/>
    <property type="project" value="UniProtKB-KW"/>
</dbReference>
<keyword evidence="2 3" id="KW-0378">Hydrolase</keyword>
<dbReference type="PANTHER" id="PTHR31793:SF27">
    <property type="entry name" value="NOVEL THIOESTERASE SUPERFAMILY DOMAIN AND SAPOSIN A-TYPE DOMAIN CONTAINING PROTEIN (0610012H03RIK)"/>
    <property type="match status" value="1"/>
</dbReference>
<accession>A0ABW6A1K7</accession>
<gene>
    <name evidence="3" type="ORF">ACFS6H_02975</name>
</gene>
<dbReference type="EMBL" id="JBHUOZ010000001">
    <property type="protein sequence ID" value="MFD2918657.1"/>
    <property type="molecule type" value="Genomic_DNA"/>
</dbReference>
<comment type="caution">
    <text evidence="3">The sequence shown here is derived from an EMBL/GenBank/DDBJ whole genome shotgun (WGS) entry which is preliminary data.</text>
</comment>
<evidence type="ECO:0000313" key="4">
    <source>
        <dbReference type="Proteomes" id="UP001597511"/>
    </source>
</evidence>
<dbReference type="InterPro" id="IPR029069">
    <property type="entry name" value="HotDog_dom_sf"/>
</dbReference>
<dbReference type="Proteomes" id="UP001597511">
    <property type="component" value="Unassembled WGS sequence"/>
</dbReference>
<dbReference type="Pfam" id="PF13279">
    <property type="entry name" value="4HBT_2"/>
    <property type="match status" value="1"/>
</dbReference>
<evidence type="ECO:0000256" key="2">
    <source>
        <dbReference type="ARBA" id="ARBA00022801"/>
    </source>
</evidence>
<dbReference type="PIRSF" id="PIRSF003230">
    <property type="entry name" value="YbgC"/>
    <property type="match status" value="1"/>
</dbReference>
<proteinExistence type="inferred from homology"/>
<reference evidence="4" key="1">
    <citation type="journal article" date="2019" name="Int. J. Syst. Evol. Microbiol.">
        <title>The Global Catalogue of Microorganisms (GCM) 10K type strain sequencing project: providing services to taxonomists for standard genome sequencing and annotation.</title>
        <authorList>
            <consortium name="The Broad Institute Genomics Platform"/>
            <consortium name="The Broad Institute Genome Sequencing Center for Infectious Disease"/>
            <person name="Wu L."/>
            <person name="Ma J."/>
        </authorList>
    </citation>
    <scope>NUCLEOTIDE SEQUENCE [LARGE SCALE GENOMIC DNA]</scope>
    <source>
        <strain evidence="4">KCTC 23299</strain>
    </source>
</reference>
<evidence type="ECO:0000313" key="3">
    <source>
        <dbReference type="EMBL" id="MFD2918657.1"/>
    </source>
</evidence>
<dbReference type="RefSeq" id="WP_386095068.1">
    <property type="nucleotide sequence ID" value="NZ_JBHUOZ010000001.1"/>
</dbReference>
<evidence type="ECO:0000256" key="1">
    <source>
        <dbReference type="ARBA" id="ARBA00005953"/>
    </source>
</evidence>
<dbReference type="PANTHER" id="PTHR31793">
    <property type="entry name" value="4-HYDROXYBENZOYL-COA THIOESTERASE FAMILY MEMBER"/>
    <property type="match status" value="1"/>
</dbReference>
<dbReference type="EC" id="3.1.2.-" evidence="3"/>
<dbReference type="InterPro" id="IPR050563">
    <property type="entry name" value="4-hydroxybenzoyl-CoA_TE"/>
</dbReference>
<name>A0ABW6A1K7_9BACT</name>
<dbReference type="SUPFAM" id="SSF54637">
    <property type="entry name" value="Thioesterase/thiol ester dehydrase-isomerase"/>
    <property type="match status" value="1"/>
</dbReference>
<sequence>MPKTLTTRTEILIRFNEADPLGIVWHGHYIRYFEDAREAFGKEHNLGYMHFFKQGVVIPIVHVECNYKKSVRFGETIWAEATFIPTDAAKIKFEYVLYNAANQVVATGSTVQVFLDKETQSLQLVNPPFFEAWKAGLGL</sequence>
<organism evidence="3 4">
    <name type="scientific">Terrimonas rubra</name>
    <dbReference type="NCBI Taxonomy" id="1035890"/>
    <lineage>
        <taxon>Bacteria</taxon>
        <taxon>Pseudomonadati</taxon>
        <taxon>Bacteroidota</taxon>
        <taxon>Chitinophagia</taxon>
        <taxon>Chitinophagales</taxon>
        <taxon>Chitinophagaceae</taxon>
        <taxon>Terrimonas</taxon>
    </lineage>
</organism>
<dbReference type="Gene3D" id="3.10.129.10">
    <property type="entry name" value="Hotdog Thioesterase"/>
    <property type="match status" value="1"/>
</dbReference>
<dbReference type="CDD" id="cd00586">
    <property type="entry name" value="4HBT"/>
    <property type="match status" value="1"/>
</dbReference>
<protein>
    <submittedName>
        <fullName evidence="3">Acyl-CoA thioesterase</fullName>
        <ecNumber evidence="3">3.1.2.-</ecNumber>
    </submittedName>
</protein>
<comment type="similarity">
    <text evidence="1">Belongs to the 4-hydroxybenzoyl-CoA thioesterase family.</text>
</comment>
<dbReference type="InterPro" id="IPR006684">
    <property type="entry name" value="YbgC/YbaW"/>
</dbReference>
<keyword evidence="4" id="KW-1185">Reference proteome</keyword>